<name>A0A1J5QTJ9_9ZZZZ</name>
<gene>
    <name evidence="3" type="ORF">GALL_311770</name>
</gene>
<comment type="caution">
    <text evidence="3">The sequence shown here is derived from an EMBL/GenBank/DDBJ whole genome shotgun (WGS) entry which is preliminary data.</text>
</comment>
<dbReference type="InterPro" id="IPR027367">
    <property type="entry name" value="Gly-zipper_YMGG"/>
</dbReference>
<feature type="region of interest" description="Disordered" evidence="1">
    <location>
        <begin position="143"/>
        <end position="190"/>
    </location>
</feature>
<dbReference type="Pfam" id="PF13441">
    <property type="entry name" value="Gly-zipper_YMGG"/>
    <property type="match status" value="1"/>
</dbReference>
<protein>
    <recommendedName>
        <fullName evidence="2">YMGG-like Gly-zipper domain-containing protein</fullName>
    </recommendedName>
</protein>
<feature type="domain" description="YMGG-like Gly-zipper" evidence="2">
    <location>
        <begin position="71"/>
        <end position="110"/>
    </location>
</feature>
<evidence type="ECO:0000256" key="1">
    <source>
        <dbReference type="SAM" id="MobiDB-lite"/>
    </source>
</evidence>
<feature type="compositionally biased region" description="Pro residues" evidence="1">
    <location>
        <begin position="154"/>
        <end position="190"/>
    </location>
</feature>
<proteinExistence type="predicted"/>
<evidence type="ECO:0000259" key="2">
    <source>
        <dbReference type="Pfam" id="PF13441"/>
    </source>
</evidence>
<evidence type="ECO:0000313" key="3">
    <source>
        <dbReference type="EMBL" id="OIQ86958.1"/>
    </source>
</evidence>
<dbReference type="PROSITE" id="PS51257">
    <property type="entry name" value="PROKAR_LIPOPROTEIN"/>
    <property type="match status" value="1"/>
</dbReference>
<dbReference type="AlphaFoldDB" id="A0A1J5QTJ9"/>
<accession>A0A1J5QTJ9</accession>
<organism evidence="3">
    <name type="scientific">mine drainage metagenome</name>
    <dbReference type="NCBI Taxonomy" id="410659"/>
    <lineage>
        <taxon>unclassified sequences</taxon>
        <taxon>metagenomes</taxon>
        <taxon>ecological metagenomes</taxon>
    </lineage>
</organism>
<dbReference type="EMBL" id="MLJW01000449">
    <property type="protein sequence ID" value="OIQ86958.1"/>
    <property type="molecule type" value="Genomic_DNA"/>
</dbReference>
<reference evidence="3" key="1">
    <citation type="submission" date="2016-10" db="EMBL/GenBank/DDBJ databases">
        <title>Sequence of Gallionella enrichment culture.</title>
        <authorList>
            <person name="Poehlein A."/>
            <person name="Muehling M."/>
            <person name="Daniel R."/>
        </authorList>
    </citation>
    <scope>NUCLEOTIDE SEQUENCE</scope>
</reference>
<sequence length="190" mass="19166">MRISLRTASGLLAVLLLASCATVPNGPSAMSLPGTGKSFDEFRADDASCRQYAQEQIGGRTANQTSNESFVKSAAVGTALGAAVGAAAGDGRGAGIGAATGLLFGSLIGASEGDVSSYGAQRRYDNAYTQCMYAKGNRVPVSGRLVTQKRQASAPPPPPPAADYPPPPPAGNMPPPPPGYVPPAPPDAPR</sequence>